<dbReference type="PANTHER" id="PTHR46109:SF1">
    <property type="entry name" value="PROTEIN LIN-28 HOMOLOG"/>
    <property type="match status" value="1"/>
</dbReference>
<dbReference type="InterPro" id="IPR051373">
    <property type="entry name" value="Lin-28_RNA-binding"/>
</dbReference>
<dbReference type="SUPFAM" id="SSF50249">
    <property type="entry name" value="Nucleic acid-binding proteins"/>
    <property type="match status" value="1"/>
</dbReference>
<evidence type="ECO:0000313" key="5">
    <source>
        <dbReference type="EMBL" id="QHS98961.1"/>
    </source>
</evidence>
<dbReference type="EMBL" id="MN739334">
    <property type="protein sequence ID" value="QHS98961.1"/>
    <property type="molecule type" value="Genomic_DNA"/>
</dbReference>
<keyword evidence="2" id="KW-0963">Cytoplasm</keyword>
<reference evidence="5" key="1">
    <citation type="journal article" date="2020" name="Nature">
        <title>Giant virus diversity and host interactions through global metagenomics.</title>
        <authorList>
            <person name="Schulz F."/>
            <person name="Roux S."/>
            <person name="Paez-Espino D."/>
            <person name="Jungbluth S."/>
            <person name="Walsh D.A."/>
            <person name="Denef V.J."/>
            <person name="McMahon K.D."/>
            <person name="Konstantinidis K.T."/>
            <person name="Eloe-Fadrosh E.A."/>
            <person name="Kyrpides N.C."/>
            <person name="Woyke T."/>
        </authorList>
    </citation>
    <scope>NUCLEOTIDE SEQUENCE</scope>
    <source>
        <strain evidence="5">GVMAG-M-3300020185-33</strain>
    </source>
</reference>
<dbReference type="GO" id="GO:0003729">
    <property type="term" value="F:mRNA binding"/>
    <property type="evidence" value="ECO:0007669"/>
    <property type="project" value="TreeGrafter"/>
</dbReference>
<dbReference type="GO" id="GO:0005737">
    <property type="term" value="C:cytoplasm"/>
    <property type="evidence" value="ECO:0007669"/>
    <property type="project" value="UniProtKB-SubCell"/>
</dbReference>
<protein>
    <recommendedName>
        <fullName evidence="4">CSD domain-containing protein</fullName>
    </recommendedName>
</protein>
<feature type="region of interest" description="Disordered" evidence="3">
    <location>
        <begin position="82"/>
        <end position="176"/>
    </location>
</feature>
<feature type="domain" description="CSD" evidence="4">
    <location>
        <begin position="20"/>
        <end position="96"/>
    </location>
</feature>
<dbReference type="InterPro" id="IPR012340">
    <property type="entry name" value="NA-bd_OB-fold"/>
</dbReference>
<name>A0A6C0C4D8_9ZZZZ</name>
<dbReference type="Pfam" id="PF00313">
    <property type="entry name" value="CSD"/>
    <property type="match status" value="1"/>
</dbReference>
<organism evidence="5">
    <name type="scientific">viral metagenome</name>
    <dbReference type="NCBI Taxonomy" id="1070528"/>
    <lineage>
        <taxon>unclassified sequences</taxon>
        <taxon>metagenomes</taxon>
        <taxon>organismal metagenomes</taxon>
    </lineage>
</organism>
<dbReference type="PROSITE" id="PS51857">
    <property type="entry name" value="CSD_2"/>
    <property type="match status" value="1"/>
</dbReference>
<dbReference type="CDD" id="cd04458">
    <property type="entry name" value="CSP_CDS"/>
    <property type="match status" value="1"/>
</dbReference>
<dbReference type="InterPro" id="IPR002059">
    <property type="entry name" value="CSP_DNA-bd"/>
</dbReference>
<comment type="subcellular location">
    <subcellularLocation>
        <location evidence="1">Cytoplasm</location>
    </subcellularLocation>
</comment>
<sequence length="176" mass="19840">MTDSKMNDTPSFSDFDKSTRYFGKVKWFNNKAGYGFCTVIGDDGGDRVGEDIFAHHTGVKVDSEQYKYLVQGEYVQFTLRESDSGSHPYQAAELSGPWGGSLMCETRNEQRQQRSDREGEDGGQHDSRSTRPSRDTRGGRTVRLQGAGPREGETWTLVKDNTSRPKRGRREKQSDA</sequence>
<dbReference type="PANTHER" id="PTHR46109">
    <property type="entry name" value="PROTEIN LIN-28"/>
    <property type="match status" value="1"/>
</dbReference>
<evidence type="ECO:0000256" key="2">
    <source>
        <dbReference type="ARBA" id="ARBA00022490"/>
    </source>
</evidence>
<proteinExistence type="predicted"/>
<dbReference type="Gene3D" id="2.40.50.140">
    <property type="entry name" value="Nucleic acid-binding proteins"/>
    <property type="match status" value="1"/>
</dbReference>
<feature type="compositionally biased region" description="Basic and acidic residues" evidence="3">
    <location>
        <begin position="106"/>
        <end position="138"/>
    </location>
</feature>
<evidence type="ECO:0000256" key="3">
    <source>
        <dbReference type="SAM" id="MobiDB-lite"/>
    </source>
</evidence>
<dbReference type="AlphaFoldDB" id="A0A6C0C4D8"/>
<evidence type="ECO:0000259" key="4">
    <source>
        <dbReference type="PROSITE" id="PS51857"/>
    </source>
</evidence>
<dbReference type="GO" id="GO:0005634">
    <property type="term" value="C:nucleus"/>
    <property type="evidence" value="ECO:0007669"/>
    <property type="project" value="TreeGrafter"/>
</dbReference>
<dbReference type="InterPro" id="IPR011129">
    <property type="entry name" value="CSD"/>
</dbReference>
<dbReference type="GO" id="GO:0031054">
    <property type="term" value="P:pre-miRNA processing"/>
    <property type="evidence" value="ECO:0007669"/>
    <property type="project" value="TreeGrafter"/>
</dbReference>
<evidence type="ECO:0000256" key="1">
    <source>
        <dbReference type="ARBA" id="ARBA00004496"/>
    </source>
</evidence>
<accession>A0A6C0C4D8</accession>
<dbReference type="SMART" id="SM00357">
    <property type="entry name" value="CSP"/>
    <property type="match status" value="1"/>
</dbReference>